<dbReference type="OrthoDB" id="116741at2"/>
<name>A0A4Q8L4E3_9GAMM</name>
<feature type="region of interest" description="Disordered" evidence="1">
    <location>
        <begin position="1"/>
        <end position="27"/>
    </location>
</feature>
<accession>A0A4Q8L4E3</accession>
<dbReference type="EMBL" id="SHMC01000011">
    <property type="protein sequence ID" value="TAA20112.1"/>
    <property type="molecule type" value="Genomic_DNA"/>
</dbReference>
<sequence length="171" mass="19166">MTAGIVQNERTASAQPVRNQPDGPGKRIDKRSELFLFGKVLPGGADLFRQRLPQFQAEAAYWETRVGTVHDLRITLVDNDTRLLFAITFDGDFKPYIEDILKNASPWFDALMPGVWEGFVRAQDPSTIELVLQGALTSDFFYCAHPDVSVRDITRLKRLGRAVEELLDAAG</sequence>
<dbReference type="Proteomes" id="UP000292627">
    <property type="component" value="Unassembled WGS sequence"/>
</dbReference>
<proteinExistence type="predicted"/>
<dbReference type="RefSeq" id="WP_130553007.1">
    <property type="nucleotide sequence ID" value="NZ_SHMC01000011.1"/>
</dbReference>
<dbReference type="AlphaFoldDB" id="A0A4Q8L4E3"/>
<evidence type="ECO:0000256" key="1">
    <source>
        <dbReference type="SAM" id="MobiDB-lite"/>
    </source>
</evidence>
<gene>
    <name evidence="2" type="ORF">EA660_18945</name>
</gene>
<evidence type="ECO:0000313" key="3">
    <source>
        <dbReference type="Proteomes" id="UP000292627"/>
    </source>
</evidence>
<reference evidence="2 3" key="1">
    <citation type="submission" date="2019-02" db="EMBL/GenBank/DDBJ databases">
        <title>WGS of Pseudoxanthomonas species novum from clinical isolates.</title>
        <authorList>
            <person name="Bernier A.-M."/>
            <person name="Bernard K."/>
            <person name="Vachon A."/>
        </authorList>
    </citation>
    <scope>NUCLEOTIDE SEQUENCE [LARGE SCALE GENOMIC DNA]</scope>
    <source>
        <strain evidence="2 3">NML171200</strain>
    </source>
</reference>
<protein>
    <submittedName>
        <fullName evidence="2">Uncharacterized protein</fullName>
    </submittedName>
</protein>
<comment type="caution">
    <text evidence="2">The sequence shown here is derived from an EMBL/GenBank/DDBJ whole genome shotgun (WGS) entry which is preliminary data.</text>
</comment>
<feature type="compositionally biased region" description="Polar residues" evidence="1">
    <location>
        <begin position="8"/>
        <end position="18"/>
    </location>
</feature>
<evidence type="ECO:0000313" key="2">
    <source>
        <dbReference type="EMBL" id="TAA20112.1"/>
    </source>
</evidence>
<organism evidence="2 3">
    <name type="scientific">Pseudoxanthomonas winnipegensis</name>
    <dbReference type="NCBI Taxonomy" id="2480810"/>
    <lineage>
        <taxon>Bacteria</taxon>
        <taxon>Pseudomonadati</taxon>
        <taxon>Pseudomonadota</taxon>
        <taxon>Gammaproteobacteria</taxon>
        <taxon>Lysobacterales</taxon>
        <taxon>Lysobacteraceae</taxon>
        <taxon>Pseudoxanthomonas</taxon>
    </lineage>
</organism>